<reference evidence="2" key="1">
    <citation type="submission" date="2022-11" db="UniProtKB">
        <authorList>
            <consortium name="WormBaseParasite"/>
        </authorList>
    </citation>
    <scope>IDENTIFICATION</scope>
</reference>
<evidence type="ECO:0000313" key="1">
    <source>
        <dbReference type="Proteomes" id="UP000887580"/>
    </source>
</evidence>
<evidence type="ECO:0000313" key="2">
    <source>
        <dbReference type="WBParaSite" id="PS1159_v2.g8834.t1"/>
    </source>
</evidence>
<proteinExistence type="predicted"/>
<accession>A0AC35GU29</accession>
<dbReference type="WBParaSite" id="PS1159_v2.g8834.t1">
    <property type="protein sequence ID" value="PS1159_v2.g8834.t1"/>
    <property type="gene ID" value="PS1159_v2.g8834"/>
</dbReference>
<name>A0AC35GU29_9BILA</name>
<protein>
    <submittedName>
        <fullName evidence="2">Uncharacterized protein</fullName>
    </submittedName>
</protein>
<sequence length="260" mass="28967">MINDITIAGTAHYRLRTTNVVRITFAGDIWGKGSDTSISIKLKVENRNNRPFLTIINKDFQVGSVAYKGKGKSQDLQKMKIESCLKTPGFNVNFGLMNQPQLTPSELQIPIIGQFWFNGHKDDNPPTVFPSKNPFPLTPPERQFCLNIDSNLAFRSAVYAFNVSDKSVFRIDQPIFGKLDPDRKNFMMCNCQGENCLVSMVPKLKEKCPNGKSIWIHGILQVGADLLANNSGLIFYASGNGNFCVDFGDDKYDGNGEENA</sequence>
<dbReference type="Proteomes" id="UP000887580">
    <property type="component" value="Unplaced"/>
</dbReference>
<organism evidence="1 2">
    <name type="scientific">Panagrolaimus sp. PS1159</name>
    <dbReference type="NCBI Taxonomy" id="55785"/>
    <lineage>
        <taxon>Eukaryota</taxon>
        <taxon>Metazoa</taxon>
        <taxon>Ecdysozoa</taxon>
        <taxon>Nematoda</taxon>
        <taxon>Chromadorea</taxon>
        <taxon>Rhabditida</taxon>
        <taxon>Tylenchina</taxon>
        <taxon>Panagrolaimomorpha</taxon>
        <taxon>Panagrolaimoidea</taxon>
        <taxon>Panagrolaimidae</taxon>
        <taxon>Panagrolaimus</taxon>
    </lineage>
</organism>